<comment type="catalytic activity">
    <reaction evidence="1">
        <text>5-hydroxy-2-oxo-4-ureido-2,5-dihydro-1H-imidazole-5-carboxylate + H(+) = (S)-allantoin + CO2</text>
        <dbReference type="Rhea" id="RHEA:26301"/>
        <dbReference type="ChEBI" id="CHEBI:15378"/>
        <dbReference type="ChEBI" id="CHEBI:15678"/>
        <dbReference type="ChEBI" id="CHEBI:16526"/>
        <dbReference type="ChEBI" id="CHEBI:58639"/>
        <dbReference type="EC" id="4.1.1.97"/>
    </reaction>
</comment>
<name>A0A917FTB8_9BACL</name>
<dbReference type="InterPro" id="IPR017580">
    <property type="entry name" value="OHCU_decarboxylase-1"/>
</dbReference>
<evidence type="ECO:0000256" key="1">
    <source>
        <dbReference type="ARBA" id="ARBA00001163"/>
    </source>
</evidence>
<evidence type="ECO:0000313" key="8">
    <source>
        <dbReference type="EMBL" id="GGF99775.1"/>
    </source>
</evidence>
<dbReference type="GO" id="GO:0000255">
    <property type="term" value="P:allantoin metabolic process"/>
    <property type="evidence" value="ECO:0007669"/>
    <property type="project" value="InterPro"/>
</dbReference>
<evidence type="ECO:0000259" key="7">
    <source>
        <dbReference type="Pfam" id="PF09349"/>
    </source>
</evidence>
<evidence type="ECO:0000256" key="6">
    <source>
        <dbReference type="ARBA" id="ARBA00023239"/>
    </source>
</evidence>
<evidence type="ECO:0000256" key="3">
    <source>
        <dbReference type="ARBA" id="ARBA00012257"/>
    </source>
</evidence>
<dbReference type="GO" id="GO:0019628">
    <property type="term" value="P:urate catabolic process"/>
    <property type="evidence" value="ECO:0007669"/>
    <property type="project" value="TreeGrafter"/>
</dbReference>
<dbReference type="GO" id="GO:0006144">
    <property type="term" value="P:purine nucleobase metabolic process"/>
    <property type="evidence" value="ECO:0007669"/>
    <property type="project" value="UniProtKB-KW"/>
</dbReference>
<comment type="caution">
    <text evidence="8">The sequence shown here is derived from an EMBL/GenBank/DDBJ whole genome shotgun (WGS) entry which is preliminary data.</text>
</comment>
<keyword evidence="6" id="KW-0456">Lyase</keyword>
<dbReference type="EMBL" id="BMGR01000004">
    <property type="protein sequence ID" value="GGF99775.1"/>
    <property type="molecule type" value="Genomic_DNA"/>
</dbReference>
<keyword evidence="4" id="KW-0659">Purine metabolism</keyword>
<dbReference type="AlphaFoldDB" id="A0A917FTB8"/>
<evidence type="ECO:0000313" key="9">
    <source>
        <dbReference type="Proteomes" id="UP000644756"/>
    </source>
</evidence>
<dbReference type="Pfam" id="PF09349">
    <property type="entry name" value="OHCU_decarbox"/>
    <property type="match status" value="1"/>
</dbReference>
<proteinExistence type="predicted"/>
<reference evidence="8" key="1">
    <citation type="journal article" date="2014" name="Int. J. Syst. Evol. Microbiol.">
        <title>Complete genome sequence of Corynebacterium casei LMG S-19264T (=DSM 44701T), isolated from a smear-ripened cheese.</title>
        <authorList>
            <consortium name="US DOE Joint Genome Institute (JGI-PGF)"/>
            <person name="Walter F."/>
            <person name="Albersmeier A."/>
            <person name="Kalinowski J."/>
            <person name="Ruckert C."/>
        </authorList>
    </citation>
    <scope>NUCLEOTIDE SEQUENCE</scope>
    <source>
        <strain evidence="8">CGMCC 1.12987</strain>
    </source>
</reference>
<dbReference type="EC" id="4.1.1.97" evidence="3"/>
<dbReference type="Gene3D" id="1.10.3330.10">
    <property type="entry name" value="Oxo-4-hydroxy-4-carboxy-5-ureidoimidazoline decarboxylase"/>
    <property type="match status" value="1"/>
</dbReference>
<reference evidence="8" key="2">
    <citation type="submission" date="2020-09" db="EMBL/GenBank/DDBJ databases">
        <authorList>
            <person name="Sun Q."/>
            <person name="Zhou Y."/>
        </authorList>
    </citation>
    <scope>NUCLEOTIDE SEQUENCE</scope>
    <source>
        <strain evidence="8">CGMCC 1.12987</strain>
    </source>
</reference>
<dbReference type="InterPro" id="IPR036778">
    <property type="entry name" value="OHCU_decarboxylase_sf"/>
</dbReference>
<organism evidence="8 9">
    <name type="scientific">Paenibacillus abyssi</name>
    <dbReference type="NCBI Taxonomy" id="1340531"/>
    <lineage>
        <taxon>Bacteria</taxon>
        <taxon>Bacillati</taxon>
        <taxon>Bacillota</taxon>
        <taxon>Bacilli</taxon>
        <taxon>Bacillales</taxon>
        <taxon>Paenibacillaceae</taxon>
        <taxon>Paenibacillus</taxon>
    </lineage>
</organism>
<evidence type="ECO:0000256" key="4">
    <source>
        <dbReference type="ARBA" id="ARBA00022631"/>
    </source>
</evidence>
<protein>
    <recommendedName>
        <fullName evidence="3">2-oxo-4-hydroxy-4-carboxy-5-ureidoimidazoline decarboxylase</fullName>
        <ecNumber evidence="3">4.1.1.97</ecNumber>
    </recommendedName>
</protein>
<dbReference type="GO" id="GO:0051997">
    <property type="term" value="F:2-oxo-4-hydroxy-4-carboxy-5-ureidoimidazoline decarboxylase activity"/>
    <property type="evidence" value="ECO:0007669"/>
    <property type="project" value="UniProtKB-EC"/>
</dbReference>
<dbReference type="NCBIfam" id="TIGR03164">
    <property type="entry name" value="UHCUDC"/>
    <property type="match status" value="1"/>
</dbReference>
<feature type="domain" description="Oxo-4-hydroxy-4-carboxy-5-ureidoimidazoline decarboxylase" evidence="7">
    <location>
        <begin position="9"/>
        <end position="160"/>
    </location>
</feature>
<comment type="pathway">
    <text evidence="2">Purine metabolism; urate degradation; (S)-allantoin from urate: step 3/3.</text>
</comment>
<gene>
    <name evidence="8" type="ORF">GCM10010916_16280</name>
</gene>
<evidence type="ECO:0000256" key="5">
    <source>
        <dbReference type="ARBA" id="ARBA00022793"/>
    </source>
</evidence>
<keyword evidence="5" id="KW-0210">Decarboxylase</keyword>
<dbReference type="PANTHER" id="PTHR43466">
    <property type="entry name" value="2-OXO-4-HYDROXY-4-CARBOXY-5-UREIDOIMIDAZOLINE DECARBOXYLASE-RELATED"/>
    <property type="match status" value="1"/>
</dbReference>
<sequence>MSISMKHINDMDREQFIQALAGIFEHSPWVADQSWPVGPFASRQALHDAMMRTVRMAPFEKVAELFKAHPDLATRLKVSEMSTAEQQGAGLDRLTQGEYEQFAALNRQYAERFGFPFIMAVKGHSKEEILDAMHRRVRRCSQEEWEQALMEIGRITGFRLLDLIHEDEEEAP</sequence>
<dbReference type="Proteomes" id="UP000644756">
    <property type="component" value="Unassembled WGS sequence"/>
</dbReference>
<dbReference type="InterPro" id="IPR018020">
    <property type="entry name" value="OHCU_decarboxylase"/>
</dbReference>
<accession>A0A917FTB8</accession>
<dbReference type="SUPFAM" id="SSF158694">
    <property type="entry name" value="UraD-Like"/>
    <property type="match status" value="1"/>
</dbReference>
<dbReference type="PANTHER" id="PTHR43466:SF1">
    <property type="entry name" value="2-OXO-4-HYDROXY-4-CARBOXY-5-UREIDOIMIDAZOLINE DECARBOXYLASE-RELATED"/>
    <property type="match status" value="1"/>
</dbReference>
<evidence type="ECO:0000256" key="2">
    <source>
        <dbReference type="ARBA" id="ARBA00004754"/>
    </source>
</evidence>
<keyword evidence="9" id="KW-1185">Reference proteome</keyword>
<dbReference type="RefSeq" id="WP_188530553.1">
    <property type="nucleotide sequence ID" value="NZ_BMGR01000004.1"/>
</dbReference>